<protein>
    <submittedName>
        <fullName evidence="1">Uncharacterized protein</fullName>
    </submittedName>
</protein>
<organism evidence="1 2">
    <name type="scientific">Gigaspora margarita</name>
    <dbReference type="NCBI Taxonomy" id="4874"/>
    <lineage>
        <taxon>Eukaryota</taxon>
        <taxon>Fungi</taxon>
        <taxon>Fungi incertae sedis</taxon>
        <taxon>Mucoromycota</taxon>
        <taxon>Glomeromycotina</taxon>
        <taxon>Glomeromycetes</taxon>
        <taxon>Diversisporales</taxon>
        <taxon>Gigasporaceae</taxon>
        <taxon>Gigaspora</taxon>
    </lineage>
</organism>
<dbReference type="EMBL" id="WTPW01001460">
    <property type="protein sequence ID" value="KAF0434017.1"/>
    <property type="molecule type" value="Genomic_DNA"/>
</dbReference>
<comment type="caution">
    <text evidence="1">The sequence shown here is derived from an EMBL/GenBank/DDBJ whole genome shotgun (WGS) entry which is preliminary data.</text>
</comment>
<dbReference type="Proteomes" id="UP000439903">
    <property type="component" value="Unassembled WGS sequence"/>
</dbReference>
<name>A0A8H3X8X4_GIGMA</name>
<reference evidence="1 2" key="1">
    <citation type="journal article" date="2019" name="Environ. Microbiol.">
        <title>At the nexus of three kingdoms: the genome of the mycorrhizal fungus Gigaspora margarita provides insights into plant, endobacterial and fungal interactions.</title>
        <authorList>
            <person name="Venice F."/>
            <person name="Ghignone S."/>
            <person name="Salvioli di Fossalunga A."/>
            <person name="Amselem J."/>
            <person name="Novero M."/>
            <person name="Xianan X."/>
            <person name="Sedzielewska Toro K."/>
            <person name="Morin E."/>
            <person name="Lipzen A."/>
            <person name="Grigoriev I.V."/>
            <person name="Henrissat B."/>
            <person name="Martin F.M."/>
            <person name="Bonfante P."/>
        </authorList>
    </citation>
    <scope>NUCLEOTIDE SEQUENCE [LARGE SCALE GENOMIC DNA]</scope>
    <source>
        <strain evidence="1 2">BEG34</strain>
    </source>
</reference>
<keyword evidence="2" id="KW-1185">Reference proteome</keyword>
<evidence type="ECO:0000313" key="2">
    <source>
        <dbReference type="Proteomes" id="UP000439903"/>
    </source>
</evidence>
<proteinExistence type="predicted"/>
<evidence type="ECO:0000313" key="1">
    <source>
        <dbReference type="EMBL" id="KAF0434017.1"/>
    </source>
</evidence>
<gene>
    <name evidence="1" type="ORF">F8M41_004939</name>
</gene>
<accession>A0A8H3X8X4</accession>
<dbReference type="AlphaFoldDB" id="A0A8H3X8X4"/>
<sequence>MTDHSIFLCLARAIGVALRRAVLRKRNSAQKFLPNSYWKYIISDIFPDFKYPSDETIKSAKDKICKHRGTIVKKIKDTLFEVFHDKLNKIDSSDSADTIKLLKNLKIRNGVYAN</sequence>
<dbReference type="OrthoDB" id="10458224at2759"/>